<dbReference type="InterPro" id="IPR001611">
    <property type="entry name" value="Leu-rich_rpt"/>
</dbReference>
<organism evidence="3 4">
    <name type="scientific">Sinocyclocheilus grahami</name>
    <name type="common">Dianchi golden-line fish</name>
    <name type="synonym">Barbus grahami</name>
    <dbReference type="NCBI Taxonomy" id="75366"/>
    <lineage>
        <taxon>Eukaryota</taxon>
        <taxon>Metazoa</taxon>
        <taxon>Chordata</taxon>
        <taxon>Craniata</taxon>
        <taxon>Vertebrata</taxon>
        <taxon>Euteleostomi</taxon>
        <taxon>Actinopterygii</taxon>
        <taxon>Neopterygii</taxon>
        <taxon>Teleostei</taxon>
        <taxon>Ostariophysi</taxon>
        <taxon>Cypriniformes</taxon>
        <taxon>Cyprinidae</taxon>
        <taxon>Cyprininae</taxon>
        <taxon>Sinocyclocheilus</taxon>
    </lineage>
</organism>
<dbReference type="SUPFAM" id="SSF52047">
    <property type="entry name" value="RNI-like"/>
    <property type="match status" value="1"/>
</dbReference>
<dbReference type="AlphaFoldDB" id="A0A672L8N6"/>
<dbReference type="InterPro" id="IPR051261">
    <property type="entry name" value="NLR"/>
</dbReference>
<proteinExistence type="predicted"/>
<dbReference type="Pfam" id="PF13516">
    <property type="entry name" value="LRR_6"/>
    <property type="match status" value="5"/>
</dbReference>
<dbReference type="InterPro" id="IPR032675">
    <property type="entry name" value="LRR_dom_sf"/>
</dbReference>
<keyword evidence="4" id="KW-1185">Reference proteome</keyword>
<reference evidence="3" key="2">
    <citation type="submission" date="2025-09" db="UniProtKB">
        <authorList>
            <consortium name="Ensembl"/>
        </authorList>
    </citation>
    <scope>IDENTIFICATION</scope>
</reference>
<evidence type="ECO:0000256" key="2">
    <source>
        <dbReference type="ARBA" id="ARBA00022737"/>
    </source>
</evidence>
<protein>
    <submittedName>
        <fullName evidence="3">Si:ch211-213a13.2</fullName>
    </submittedName>
</protein>
<name>A0A672L8N6_SINGR</name>
<keyword evidence="2" id="KW-0677">Repeat</keyword>
<keyword evidence="1" id="KW-0433">Leucine-rich repeat</keyword>
<dbReference type="SMART" id="SM00368">
    <property type="entry name" value="LRR_RI"/>
    <property type="match status" value="7"/>
</dbReference>
<evidence type="ECO:0000313" key="4">
    <source>
        <dbReference type="Proteomes" id="UP000472262"/>
    </source>
</evidence>
<dbReference type="Proteomes" id="UP000472262">
    <property type="component" value="Unassembled WGS sequence"/>
</dbReference>
<evidence type="ECO:0000256" key="1">
    <source>
        <dbReference type="ARBA" id="ARBA00022614"/>
    </source>
</evidence>
<dbReference type="Ensembl" id="ENSSGRT00000021608.1">
    <property type="protein sequence ID" value="ENSSGRP00000020002.1"/>
    <property type="gene ID" value="ENSSGRG00000012097.1"/>
</dbReference>
<sequence>MKDLDMSNNNLQDSGVKKLQNGLENTNCTLEKLRLNKCNLTDKSCSALAAVLGSDTNLKELNMNNNNLQDSGVKLLCSGLKSVKCELEILRLSNCCSALTSALKSNPSHLRELSLSENKLGDSGVKNLSDLLMNPQCKLEILHLCECSITEEQCLILTSALKSNPSHLRELDLSENKIENKGVNYLSFLIFYQKQFIHFQYNGFIHVLNVLNLKQIFSFIQKLHVNADVCIKSAF</sequence>
<accession>A0A672L8N6</accession>
<evidence type="ECO:0000313" key="3">
    <source>
        <dbReference type="Ensembl" id="ENSSGRP00000020002.1"/>
    </source>
</evidence>
<reference evidence="3" key="1">
    <citation type="submission" date="2025-08" db="UniProtKB">
        <authorList>
            <consortium name="Ensembl"/>
        </authorList>
    </citation>
    <scope>IDENTIFICATION</scope>
</reference>
<dbReference type="PANTHER" id="PTHR24106">
    <property type="entry name" value="NACHT, LRR AND CARD DOMAINS-CONTAINING"/>
    <property type="match status" value="1"/>
</dbReference>
<dbReference type="Gene3D" id="3.80.10.10">
    <property type="entry name" value="Ribonuclease Inhibitor"/>
    <property type="match status" value="2"/>
</dbReference>